<evidence type="ECO:0000256" key="5">
    <source>
        <dbReference type="SAM" id="SignalP"/>
    </source>
</evidence>
<dbReference type="EMBL" id="JAIRBM010000021">
    <property type="protein sequence ID" value="MBZ6078725.1"/>
    <property type="molecule type" value="Genomic_DNA"/>
</dbReference>
<dbReference type="Gene3D" id="3.40.50.2300">
    <property type="match status" value="2"/>
</dbReference>
<keyword evidence="3 5" id="KW-0732">Signal</keyword>
<dbReference type="InterPro" id="IPR051010">
    <property type="entry name" value="BCAA_transport"/>
</dbReference>
<gene>
    <name evidence="7" type="ORF">K9B37_20915</name>
</gene>
<feature type="chain" id="PRO_5045797148" evidence="5">
    <location>
        <begin position="24"/>
        <end position="412"/>
    </location>
</feature>
<evidence type="ECO:0000259" key="6">
    <source>
        <dbReference type="Pfam" id="PF13458"/>
    </source>
</evidence>
<dbReference type="Proteomes" id="UP000704176">
    <property type="component" value="Unassembled WGS sequence"/>
</dbReference>
<keyword evidence="2" id="KW-0813">Transport</keyword>
<organism evidence="7 8">
    <name type="scientific">Microvirga puerhi</name>
    <dbReference type="NCBI Taxonomy" id="2876078"/>
    <lineage>
        <taxon>Bacteria</taxon>
        <taxon>Pseudomonadati</taxon>
        <taxon>Pseudomonadota</taxon>
        <taxon>Alphaproteobacteria</taxon>
        <taxon>Hyphomicrobiales</taxon>
        <taxon>Methylobacteriaceae</taxon>
        <taxon>Microvirga</taxon>
    </lineage>
</organism>
<feature type="domain" description="Leucine-binding protein" evidence="6">
    <location>
        <begin position="26"/>
        <end position="376"/>
    </location>
</feature>
<comment type="caution">
    <text evidence="7">The sequence shown here is derived from an EMBL/GenBank/DDBJ whole genome shotgun (WGS) entry which is preliminary data.</text>
</comment>
<evidence type="ECO:0000256" key="2">
    <source>
        <dbReference type="ARBA" id="ARBA00022448"/>
    </source>
</evidence>
<dbReference type="RefSeq" id="WP_224315468.1">
    <property type="nucleotide sequence ID" value="NZ_JAIRBM010000021.1"/>
</dbReference>
<dbReference type="PRINTS" id="PR00337">
    <property type="entry name" value="LEUILEVALBP"/>
</dbReference>
<evidence type="ECO:0000256" key="4">
    <source>
        <dbReference type="ARBA" id="ARBA00022970"/>
    </source>
</evidence>
<reference evidence="7 8" key="1">
    <citation type="submission" date="2021-09" db="EMBL/GenBank/DDBJ databases">
        <title>The complete genome sequence of a new microorganism.</title>
        <authorList>
            <person name="Zi Z."/>
        </authorList>
    </citation>
    <scope>NUCLEOTIDE SEQUENCE [LARGE SCALE GENOMIC DNA]</scope>
    <source>
        <strain evidence="7 8">WGZ8</strain>
    </source>
</reference>
<feature type="signal peptide" evidence="5">
    <location>
        <begin position="1"/>
        <end position="23"/>
    </location>
</feature>
<comment type="similarity">
    <text evidence="1">Belongs to the leucine-binding protein family.</text>
</comment>
<dbReference type="SUPFAM" id="SSF53822">
    <property type="entry name" value="Periplasmic binding protein-like I"/>
    <property type="match status" value="1"/>
</dbReference>
<keyword evidence="4" id="KW-0029">Amino-acid transport</keyword>
<evidence type="ECO:0000313" key="7">
    <source>
        <dbReference type="EMBL" id="MBZ6078725.1"/>
    </source>
</evidence>
<proteinExistence type="inferred from homology"/>
<protein>
    <submittedName>
        <fullName evidence="7">ABC transporter substrate-binding protein</fullName>
    </submittedName>
</protein>
<accession>A0ABS7VT48</accession>
<keyword evidence="8" id="KW-1185">Reference proteome</keyword>
<dbReference type="InterPro" id="IPR028081">
    <property type="entry name" value="Leu-bd"/>
</dbReference>
<name>A0ABS7VT48_9HYPH</name>
<dbReference type="InterPro" id="IPR000709">
    <property type="entry name" value="Leu_Ile_Val-bd"/>
</dbReference>
<dbReference type="InterPro" id="IPR028082">
    <property type="entry name" value="Peripla_BP_I"/>
</dbReference>
<dbReference type="Pfam" id="PF13458">
    <property type="entry name" value="Peripla_BP_6"/>
    <property type="match status" value="1"/>
</dbReference>
<dbReference type="PANTHER" id="PTHR30483">
    <property type="entry name" value="LEUCINE-SPECIFIC-BINDING PROTEIN"/>
    <property type="match status" value="1"/>
</dbReference>
<evidence type="ECO:0000313" key="8">
    <source>
        <dbReference type="Proteomes" id="UP000704176"/>
    </source>
</evidence>
<dbReference type="PANTHER" id="PTHR30483:SF6">
    <property type="entry name" value="PERIPLASMIC BINDING PROTEIN OF ABC TRANSPORTER FOR NATURAL AMINO ACIDS"/>
    <property type="match status" value="1"/>
</dbReference>
<evidence type="ECO:0000256" key="3">
    <source>
        <dbReference type="ARBA" id="ARBA00022729"/>
    </source>
</evidence>
<sequence>MKKFLLTTALTAMAAFGSSAAQAEQLKVAIIESFSGPTAQTAIPFVEGMRYGFSKLNAQGGFNGEPIAVVEYDALNQPAAASEKLKSAIAEGARIVFTSTNSAVAAQLSEDIRKYNLRNKGKEILLMMAGSEAFELVAEKCNFWAFKTASNPFIRIKALVAAMKDTGKLGSKVYSINQNYSYGVDHERAQAASVAAAGSKIVGSTLHDVSKIQDFSPYIASIKASGADTVLSGNWGNDIILFMRALGDSGIKVNVGNTSLDTTGAVSAMGEAALGALLVKLYNLEAGGEAGKAFAEDFKSAIGHYPYNEEPTGVFSTLLLGAALKAVSKPNAKVDTLQIALALEDASYETPAGSWSIRKDDHQVILPVTVSEISKDARYKVDGTDMGFKLLKIVSPEDSAVPADPKCKMQRP</sequence>
<evidence type="ECO:0000256" key="1">
    <source>
        <dbReference type="ARBA" id="ARBA00010062"/>
    </source>
</evidence>